<dbReference type="SUPFAM" id="SSF55729">
    <property type="entry name" value="Acyl-CoA N-acyltransferases (Nat)"/>
    <property type="match status" value="1"/>
</dbReference>
<name>A0A285TR51_9PROT</name>
<dbReference type="PANTHER" id="PTHR30098:SF2">
    <property type="entry name" value="LEUCYL_PHENYLALANYL-TRNA--PROTEIN TRANSFERASE"/>
    <property type="match status" value="1"/>
</dbReference>
<dbReference type="PANTHER" id="PTHR30098">
    <property type="entry name" value="LEUCYL/PHENYLALANYL-TRNA--PROTEIN TRANSFERASE"/>
    <property type="match status" value="1"/>
</dbReference>
<dbReference type="GO" id="GO:0008914">
    <property type="term" value="F:leucyl-tRNA--protein transferase activity"/>
    <property type="evidence" value="ECO:0007669"/>
    <property type="project" value="UniProtKB-UniRule"/>
</dbReference>
<dbReference type="Pfam" id="PF03588">
    <property type="entry name" value="Leu_Phe_trans"/>
    <property type="match status" value="1"/>
</dbReference>
<reference evidence="5 6" key="1">
    <citation type="submission" date="2017-08" db="EMBL/GenBank/DDBJ databases">
        <authorList>
            <person name="de Groot N.N."/>
        </authorList>
    </citation>
    <scope>NUCLEOTIDE SEQUENCE [LARGE SCALE GENOMIC DNA]</scope>
    <source>
        <strain evidence="5 6">USBA 78</strain>
    </source>
</reference>
<comment type="function">
    <text evidence="4">Functions in the N-end rule pathway of protein degradation where it conjugates Leu, Phe and, less efficiently, Met from aminoacyl-tRNAs to the N-termini of proteins containing an N-terminal arginine or lysine.</text>
</comment>
<comment type="catalytic activity">
    <reaction evidence="4">
        <text>N-terminal L-arginyl-[protein] + L-leucyl-tRNA(Leu) = N-terminal L-leucyl-L-arginyl-[protein] + tRNA(Leu) + H(+)</text>
        <dbReference type="Rhea" id="RHEA:50416"/>
        <dbReference type="Rhea" id="RHEA-COMP:9613"/>
        <dbReference type="Rhea" id="RHEA-COMP:9622"/>
        <dbReference type="Rhea" id="RHEA-COMP:12672"/>
        <dbReference type="Rhea" id="RHEA-COMP:12673"/>
        <dbReference type="ChEBI" id="CHEBI:15378"/>
        <dbReference type="ChEBI" id="CHEBI:64719"/>
        <dbReference type="ChEBI" id="CHEBI:78442"/>
        <dbReference type="ChEBI" id="CHEBI:78494"/>
        <dbReference type="ChEBI" id="CHEBI:133044"/>
        <dbReference type="EC" id="2.3.2.6"/>
    </reaction>
</comment>
<dbReference type="Gene3D" id="3.40.630.70">
    <property type="entry name" value="Leucyl/phenylalanyl-tRNA-protein transferase, C-terminal domain"/>
    <property type="match status" value="1"/>
</dbReference>
<keyword evidence="1 4" id="KW-0963">Cytoplasm</keyword>
<dbReference type="Proteomes" id="UP000219068">
    <property type="component" value="Unassembled WGS sequence"/>
</dbReference>
<gene>
    <name evidence="4" type="primary">aat</name>
    <name evidence="5" type="ORF">SAMN05428964_104127</name>
</gene>
<protein>
    <recommendedName>
        <fullName evidence="4">Leucyl/phenylalanyl-tRNA--protein transferase</fullName>
        <ecNumber evidence="4">2.3.2.6</ecNumber>
    </recommendedName>
    <alternativeName>
        <fullName evidence="4">L/F-transferase</fullName>
    </alternativeName>
    <alternativeName>
        <fullName evidence="4">Leucyltransferase</fullName>
    </alternativeName>
    <alternativeName>
        <fullName evidence="4">Phenyalanyltransferase</fullName>
    </alternativeName>
</protein>
<comment type="catalytic activity">
    <reaction evidence="4">
        <text>N-terminal L-lysyl-[protein] + L-leucyl-tRNA(Leu) = N-terminal L-leucyl-L-lysyl-[protein] + tRNA(Leu) + H(+)</text>
        <dbReference type="Rhea" id="RHEA:12340"/>
        <dbReference type="Rhea" id="RHEA-COMP:9613"/>
        <dbReference type="Rhea" id="RHEA-COMP:9622"/>
        <dbReference type="Rhea" id="RHEA-COMP:12670"/>
        <dbReference type="Rhea" id="RHEA-COMP:12671"/>
        <dbReference type="ChEBI" id="CHEBI:15378"/>
        <dbReference type="ChEBI" id="CHEBI:65249"/>
        <dbReference type="ChEBI" id="CHEBI:78442"/>
        <dbReference type="ChEBI" id="CHEBI:78494"/>
        <dbReference type="ChEBI" id="CHEBI:133043"/>
        <dbReference type="EC" id="2.3.2.6"/>
    </reaction>
</comment>
<keyword evidence="2 4" id="KW-0808">Transferase</keyword>
<evidence type="ECO:0000256" key="1">
    <source>
        <dbReference type="ARBA" id="ARBA00022490"/>
    </source>
</evidence>
<dbReference type="InterPro" id="IPR042203">
    <property type="entry name" value="Leu/Phe-tRNA_Trfase_C"/>
</dbReference>
<dbReference type="Gene3D" id="3.30.70.3550">
    <property type="entry name" value="Leucyl/phenylalanyl-tRNA-protein transferase, N-terminal domain"/>
    <property type="match status" value="1"/>
</dbReference>
<comment type="catalytic activity">
    <reaction evidence="4">
        <text>L-phenylalanyl-tRNA(Phe) + an N-terminal L-alpha-aminoacyl-[protein] = an N-terminal L-phenylalanyl-L-alpha-aminoacyl-[protein] + tRNA(Phe)</text>
        <dbReference type="Rhea" id="RHEA:43632"/>
        <dbReference type="Rhea" id="RHEA-COMP:9668"/>
        <dbReference type="Rhea" id="RHEA-COMP:9699"/>
        <dbReference type="Rhea" id="RHEA-COMP:10636"/>
        <dbReference type="Rhea" id="RHEA-COMP:10637"/>
        <dbReference type="ChEBI" id="CHEBI:78442"/>
        <dbReference type="ChEBI" id="CHEBI:78531"/>
        <dbReference type="ChEBI" id="CHEBI:78597"/>
        <dbReference type="ChEBI" id="CHEBI:83561"/>
        <dbReference type="EC" id="2.3.2.6"/>
    </reaction>
</comment>
<dbReference type="NCBIfam" id="TIGR00667">
    <property type="entry name" value="aat"/>
    <property type="match status" value="1"/>
</dbReference>
<sequence length="252" mass="28087">MPKIADGPKAAILSDQCAFTYVNRRLANRTETIITAIMSNQLTPDLLIRAYSVGLFPMAESHDDPTLYWIDPEWRGVLPLDGFHVPRSLRKAVRKGTFKVHVNKAFPDVIRACAEPTASRDDTWINDNILDAYCALHKMGCAHSIEAWLDGRLVGGLYGVSLGQAFFGESMFSRATNASKVALVHLVALLRQGGYTLLDTQFVNDHLKQFGVVEIPRERYRSDLARALAGRASLPFEADPEFIEQVLQQGDR</sequence>
<dbReference type="EC" id="2.3.2.6" evidence="4"/>
<evidence type="ECO:0000256" key="3">
    <source>
        <dbReference type="ARBA" id="ARBA00023315"/>
    </source>
</evidence>
<dbReference type="InterPro" id="IPR042221">
    <property type="entry name" value="Leu/Phe-tRNA_Trfase_N"/>
</dbReference>
<dbReference type="InterPro" id="IPR016181">
    <property type="entry name" value="Acyl_CoA_acyltransferase"/>
</dbReference>
<dbReference type="GO" id="GO:0030163">
    <property type="term" value="P:protein catabolic process"/>
    <property type="evidence" value="ECO:0007669"/>
    <property type="project" value="UniProtKB-UniRule"/>
</dbReference>
<dbReference type="InterPro" id="IPR004616">
    <property type="entry name" value="Leu/Phe-tRNA_Trfase"/>
</dbReference>
<evidence type="ECO:0000313" key="6">
    <source>
        <dbReference type="Proteomes" id="UP000219068"/>
    </source>
</evidence>
<accession>A0A285TR51</accession>
<evidence type="ECO:0000256" key="4">
    <source>
        <dbReference type="HAMAP-Rule" id="MF_00688"/>
    </source>
</evidence>
<proteinExistence type="inferred from homology"/>
<dbReference type="EMBL" id="OBMM01000004">
    <property type="protein sequence ID" value="SOC23636.1"/>
    <property type="molecule type" value="Genomic_DNA"/>
</dbReference>
<organism evidence="5 6">
    <name type="scientific">Thalassospira xiamenensis</name>
    <dbReference type="NCBI Taxonomy" id="220697"/>
    <lineage>
        <taxon>Bacteria</taxon>
        <taxon>Pseudomonadati</taxon>
        <taxon>Pseudomonadota</taxon>
        <taxon>Alphaproteobacteria</taxon>
        <taxon>Rhodospirillales</taxon>
        <taxon>Thalassospiraceae</taxon>
        <taxon>Thalassospira</taxon>
    </lineage>
</organism>
<evidence type="ECO:0000313" key="5">
    <source>
        <dbReference type="EMBL" id="SOC23636.1"/>
    </source>
</evidence>
<comment type="subcellular location">
    <subcellularLocation>
        <location evidence="4">Cytoplasm</location>
    </subcellularLocation>
</comment>
<comment type="similarity">
    <text evidence="4">Belongs to the L/F-transferase family.</text>
</comment>
<dbReference type="HAMAP" id="MF_00688">
    <property type="entry name" value="Leu_Phe_trans"/>
    <property type="match status" value="1"/>
</dbReference>
<keyword evidence="3 4" id="KW-0012">Acyltransferase</keyword>
<dbReference type="AlphaFoldDB" id="A0A285TR51"/>
<dbReference type="GO" id="GO:0005737">
    <property type="term" value="C:cytoplasm"/>
    <property type="evidence" value="ECO:0007669"/>
    <property type="project" value="UniProtKB-SubCell"/>
</dbReference>
<evidence type="ECO:0000256" key="2">
    <source>
        <dbReference type="ARBA" id="ARBA00022679"/>
    </source>
</evidence>
<dbReference type="FunFam" id="3.40.630.70:FF:000001">
    <property type="entry name" value="Leucyl/phenylalanyl-tRNA--protein transferase"/>
    <property type="match status" value="1"/>
</dbReference>